<keyword evidence="2" id="KW-1185">Reference proteome</keyword>
<evidence type="ECO:0000313" key="1">
    <source>
        <dbReference type="EMBL" id="SFP06301.1"/>
    </source>
</evidence>
<accession>A0A1I5MBB6</accession>
<evidence type="ECO:0000313" key="2">
    <source>
        <dbReference type="Proteomes" id="UP000198727"/>
    </source>
</evidence>
<dbReference type="EMBL" id="FOWW01000001">
    <property type="protein sequence ID" value="SFP06301.1"/>
    <property type="molecule type" value="Genomic_DNA"/>
</dbReference>
<gene>
    <name evidence="1" type="ORF">SAMN05421810_101847</name>
</gene>
<dbReference type="Proteomes" id="UP000198727">
    <property type="component" value="Unassembled WGS sequence"/>
</dbReference>
<proteinExistence type="predicted"/>
<sequence length="153" mass="16741">MAGMGQGSGLAERVAWELHVELATRIAVVPLPEGEGLLVEAVASLDELGVRCRRVVQRLRPQPYPDSVGFRVESLARRLLVDLVDPFLRRWKPETTAWTERRPPGAGPLEHEAAWTEATVLRAELGRLREQLRPIAVELAELAGAAPLTVSAG</sequence>
<organism evidence="1 2">
    <name type="scientific">Amycolatopsis arida</name>
    <dbReference type="NCBI Taxonomy" id="587909"/>
    <lineage>
        <taxon>Bacteria</taxon>
        <taxon>Bacillati</taxon>
        <taxon>Actinomycetota</taxon>
        <taxon>Actinomycetes</taxon>
        <taxon>Pseudonocardiales</taxon>
        <taxon>Pseudonocardiaceae</taxon>
        <taxon>Amycolatopsis</taxon>
    </lineage>
</organism>
<reference evidence="2" key="1">
    <citation type="submission" date="2016-10" db="EMBL/GenBank/DDBJ databases">
        <authorList>
            <person name="Varghese N."/>
            <person name="Submissions S."/>
        </authorList>
    </citation>
    <scope>NUCLEOTIDE SEQUENCE [LARGE SCALE GENOMIC DNA]</scope>
    <source>
        <strain evidence="2">CGMCC 4.5579</strain>
    </source>
</reference>
<dbReference type="STRING" id="587909.SAMN05421810_101847"/>
<name>A0A1I5MBB6_9PSEU</name>
<dbReference type="AlphaFoldDB" id="A0A1I5MBB6"/>
<protein>
    <submittedName>
        <fullName evidence="1">Uncharacterized protein</fullName>
    </submittedName>
</protein>